<reference evidence="2 3" key="1">
    <citation type="journal article" date="2006" name="Proc. Natl. Acad. Sci. U.S.A.">
        <title>Evolution of sensory complexity recorded in a myxobacterial genome.</title>
        <authorList>
            <person name="Goldman B.S."/>
            <person name="Nierman W.C."/>
            <person name="Kaiser D."/>
            <person name="Slater S.C."/>
            <person name="Durkin A.S."/>
            <person name="Eisen J.A."/>
            <person name="Ronning C.M."/>
            <person name="Barbazuk W.B."/>
            <person name="Blanchard M."/>
            <person name="Field C."/>
            <person name="Halling C."/>
            <person name="Hinkle G."/>
            <person name="Iartchuk O."/>
            <person name="Kim H.S."/>
            <person name="Mackenzie C."/>
            <person name="Madupu R."/>
            <person name="Miller N."/>
            <person name="Shvartsbeyn A."/>
            <person name="Sullivan S.A."/>
            <person name="Vaudin M."/>
            <person name="Wiegand R."/>
            <person name="Kaplan H.B."/>
        </authorList>
    </citation>
    <scope>NUCLEOTIDE SEQUENCE [LARGE SCALE GENOMIC DNA]</scope>
    <source>
        <strain evidence="3">DK1622</strain>
    </source>
</reference>
<dbReference type="EnsemblBacteria" id="ABF93030">
    <property type="protein sequence ID" value="ABF93030"/>
    <property type="gene ID" value="MXAN_2452"/>
</dbReference>
<name>Q1D9K1_MYXXD</name>
<dbReference type="AlphaFoldDB" id="Q1D9K1"/>
<dbReference type="STRING" id="246197.MXAN_2452"/>
<dbReference type="SMR" id="Q1D9K1"/>
<feature type="region of interest" description="Disordered" evidence="1">
    <location>
        <begin position="71"/>
        <end position="107"/>
    </location>
</feature>
<dbReference type="KEGG" id="mxa:MXAN_2452"/>
<evidence type="ECO:0000256" key="1">
    <source>
        <dbReference type="SAM" id="MobiDB-lite"/>
    </source>
</evidence>
<protein>
    <submittedName>
        <fullName evidence="2">Uncharacterized protein</fullName>
    </submittedName>
</protein>
<feature type="compositionally biased region" description="Basic and acidic residues" evidence="1">
    <location>
        <begin position="81"/>
        <end position="95"/>
    </location>
</feature>
<keyword evidence="3" id="KW-1185">Reference proteome</keyword>
<sequence length="165" mass="18629">MRFGITMARINNPPPNTSLWPWGGPRSVRERLVDPAQVDRKKLRKTGNPKNPALASAALLDFIGPAHSSEELRLPLPPHPGGHEADLERFSDRPHLSSVAGRGHEDQRRMLERGLGKVKAAPDRLERLKALLHRESAMLSLVDQVNEETKEIIRRMWDAQKDEGY</sequence>
<accession>Q1D9K1</accession>
<dbReference type="HOGENOM" id="CLU_1684669_0_0_7"/>
<gene>
    <name evidence="2" type="ordered locus">MXAN_2452</name>
</gene>
<dbReference type="Proteomes" id="UP000002402">
    <property type="component" value="Chromosome"/>
</dbReference>
<proteinExistence type="predicted"/>
<dbReference type="EMBL" id="CP000113">
    <property type="protein sequence ID" value="ABF93030.1"/>
    <property type="molecule type" value="Genomic_DNA"/>
</dbReference>
<organism evidence="2 3">
    <name type="scientific">Myxococcus xanthus (strain DK1622)</name>
    <dbReference type="NCBI Taxonomy" id="246197"/>
    <lineage>
        <taxon>Bacteria</taxon>
        <taxon>Pseudomonadati</taxon>
        <taxon>Myxococcota</taxon>
        <taxon>Myxococcia</taxon>
        <taxon>Myxococcales</taxon>
        <taxon>Cystobacterineae</taxon>
        <taxon>Myxococcaceae</taxon>
        <taxon>Myxococcus</taxon>
    </lineage>
</organism>
<evidence type="ECO:0000313" key="2">
    <source>
        <dbReference type="EMBL" id="ABF93030.1"/>
    </source>
</evidence>
<evidence type="ECO:0000313" key="3">
    <source>
        <dbReference type="Proteomes" id="UP000002402"/>
    </source>
</evidence>